<dbReference type="AlphaFoldDB" id="D4BCR1"/>
<protein>
    <submittedName>
        <fullName evidence="1">Uncharacterized protein</fullName>
    </submittedName>
</protein>
<reference evidence="1 2" key="1">
    <citation type="submission" date="2010-02" db="EMBL/GenBank/DDBJ databases">
        <authorList>
            <person name="Weinstock G."/>
            <person name="Sodergren E."/>
            <person name="Clifton S."/>
            <person name="Fulton L."/>
            <person name="Fulton B."/>
            <person name="Courtney L."/>
            <person name="Fronick C."/>
            <person name="Harrison M."/>
            <person name="Strong C."/>
            <person name="Farmer C."/>
            <person name="Delahaunty K."/>
            <person name="Markovic C."/>
            <person name="Hall O."/>
            <person name="Minx P."/>
            <person name="Tomlinson C."/>
            <person name="Mitreva M."/>
            <person name="Nelson J."/>
            <person name="Hou S."/>
            <person name="Wollam A."/>
            <person name="Pepin K.H."/>
            <person name="Johnson M."/>
            <person name="Bhonagiri V."/>
            <person name="Zhang X."/>
            <person name="Suruliraj S."/>
            <person name="Warren W."/>
            <person name="Chinwalla A."/>
            <person name="Mardis E.R."/>
            <person name="Wilson R.K."/>
        </authorList>
    </citation>
    <scope>NUCLEOTIDE SEQUENCE [LARGE SCALE GENOMIC DNA]</scope>
    <source>
        <strain evidence="1 2">ATCC 29220</strain>
    </source>
</reference>
<gene>
    <name evidence="1" type="ORF">CIT292_08275</name>
</gene>
<comment type="caution">
    <text evidence="1">The sequence shown here is derived from an EMBL/GenBank/DDBJ whole genome shotgun (WGS) entry which is preliminary data.</text>
</comment>
<proteinExistence type="predicted"/>
<dbReference type="HOGENOM" id="CLU_3116121_0_0_6"/>
<dbReference type="EMBL" id="ABWL02000008">
    <property type="protein sequence ID" value="EFE08397.1"/>
    <property type="molecule type" value="Genomic_DNA"/>
</dbReference>
<organism evidence="1 2">
    <name type="scientific">Citrobacter youngae ATCC 29220</name>
    <dbReference type="NCBI Taxonomy" id="500640"/>
    <lineage>
        <taxon>Bacteria</taxon>
        <taxon>Pseudomonadati</taxon>
        <taxon>Pseudomonadota</taxon>
        <taxon>Gammaproteobacteria</taxon>
        <taxon>Enterobacterales</taxon>
        <taxon>Enterobacteriaceae</taxon>
        <taxon>Citrobacter</taxon>
        <taxon>Citrobacter freundii complex</taxon>
    </lineage>
</organism>
<name>D4BCR1_9ENTR</name>
<evidence type="ECO:0000313" key="1">
    <source>
        <dbReference type="EMBL" id="EFE08397.1"/>
    </source>
</evidence>
<dbReference type="Proteomes" id="UP000003880">
    <property type="component" value="Unassembled WGS sequence"/>
</dbReference>
<sequence>MQAVASFFWLKKEFLATRGMLINFRITFFGLNVSLFISDSTDIFCIYLKH</sequence>
<accession>D4BCR1</accession>
<evidence type="ECO:0000313" key="2">
    <source>
        <dbReference type="Proteomes" id="UP000003880"/>
    </source>
</evidence>